<evidence type="ECO:0000313" key="2">
    <source>
        <dbReference type="Proteomes" id="UP000809621"/>
    </source>
</evidence>
<comment type="caution">
    <text evidence="1">The sequence shown here is derived from an EMBL/GenBank/DDBJ whole genome shotgun (WGS) entry which is preliminary data.</text>
</comment>
<dbReference type="EMBL" id="JAFEUM010000004">
    <property type="protein sequence ID" value="MBM7037217.1"/>
    <property type="molecule type" value="Genomic_DNA"/>
</dbReference>
<evidence type="ECO:0000313" key="1">
    <source>
        <dbReference type="EMBL" id="MBM7037217.1"/>
    </source>
</evidence>
<name>A0ABS2HM62_9VIBR</name>
<sequence length="129" mass="14846">MAKSLLTRDQKIIVANCKILLKASESSISNVKLQAQLEEHLEVFLNLRFAHLYRRSGLLTSALWLFVREVENTLQYNQKRDRIERRLRDLIHKLSVRCAPDSIDNGKQTTTALATVSRQLQSDTNIDVL</sequence>
<gene>
    <name evidence="1" type="ORF">JQC93_12455</name>
</gene>
<proteinExistence type="predicted"/>
<protein>
    <submittedName>
        <fullName evidence="1">Uncharacterized protein</fullName>
    </submittedName>
</protein>
<dbReference type="RefSeq" id="WP_205158767.1">
    <property type="nucleotide sequence ID" value="NZ_JAFEUM010000004.1"/>
</dbReference>
<dbReference type="Proteomes" id="UP000809621">
    <property type="component" value="Unassembled WGS sequence"/>
</dbReference>
<reference evidence="1 2" key="1">
    <citation type="submission" date="2021-02" db="EMBL/GenBank/DDBJ databases">
        <authorList>
            <person name="Park J.-S."/>
        </authorList>
    </citation>
    <scope>NUCLEOTIDE SEQUENCE [LARGE SCALE GENOMIC DNA]</scope>
    <source>
        <strain evidence="1 2">188UL20-2</strain>
    </source>
</reference>
<keyword evidence="2" id="KW-1185">Reference proteome</keyword>
<accession>A0ABS2HM62</accession>
<organism evidence="1 2">
    <name type="scientific">Vibrio ulleungensis</name>
    <dbReference type="NCBI Taxonomy" id="2807619"/>
    <lineage>
        <taxon>Bacteria</taxon>
        <taxon>Pseudomonadati</taxon>
        <taxon>Pseudomonadota</taxon>
        <taxon>Gammaproteobacteria</taxon>
        <taxon>Vibrionales</taxon>
        <taxon>Vibrionaceae</taxon>
        <taxon>Vibrio</taxon>
    </lineage>
</organism>